<feature type="transmembrane region" description="Helical" evidence="6">
    <location>
        <begin position="321"/>
        <end position="341"/>
    </location>
</feature>
<feature type="transmembrane region" description="Helical" evidence="6">
    <location>
        <begin position="272"/>
        <end position="300"/>
    </location>
</feature>
<feature type="transmembrane region" description="Helical" evidence="6">
    <location>
        <begin position="196"/>
        <end position="217"/>
    </location>
</feature>
<keyword evidence="2" id="KW-1003">Cell membrane</keyword>
<dbReference type="OrthoDB" id="9810109at2"/>
<accession>A0A2W7RTM7</accession>
<keyword evidence="3 6" id="KW-0812">Transmembrane</keyword>
<comment type="subcellular location">
    <subcellularLocation>
        <location evidence="1">Cell membrane</location>
        <topology evidence="1">Multi-pass membrane protein</topology>
    </subcellularLocation>
</comment>
<feature type="transmembrane region" description="Helical" evidence="6">
    <location>
        <begin position="379"/>
        <end position="397"/>
    </location>
</feature>
<feature type="transmembrane region" description="Helical" evidence="6">
    <location>
        <begin position="403"/>
        <end position="423"/>
    </location>
</feature>
<evidence type="ECO:0000256" key="3">
    <source>
        <dbReference type="ARBA" id="ARBA00022692"/>
    </source>
</evidence>
<feature type="transmembrane region" description="Helical" evidence="6">
    <location>
        <begin position="44"/>
        <end position="61"/>
    </location>
</feature>
<feature type="transmembrane region" description="Helical" evidence="6">
    <location>
        <begin position="127"/>
        <end position="145"/>
    </location>
</feature>
<gene>
    <name evidence="7" type="ORF">LV85_00133</name>
</gene>
<feature type="transmembrane region" description="Helical" evidence="6">
    <location>
        <begin position="93"/>
        <end position="115"/>
    </location>
</feature>
<keyword evidence="4 6" id="KW-1133">Transmembrane helix</keyword>
<feature type="transmembrane region" description="Helical" evidence="6">
    <location>
        <begin position="14"/>
        <end position="38"/>
    </location>
</feature>
<dbReference type="EMBL" id="QKZT01000001">
    <property type="protein sequence ID" value="PZX57949.1"/>
    <property type="molecule type" value="Genomic_DNA"/>
</dbReference>
<dbReference type="PANTHER" id="PTHR42770:SF11">
    <property type="entry name" value="INNER MEMBRANE TRANSPORT PROTEIN YBAT"/>
    <property type="match status" value="1"/>
</dbReference>
<organism evidence="7 8">
    <name type="scientific">Algoriphagus chordae</name>
    <dbReference type="NCBI Taxonomy" id="237019"/>
    <lineage>
        <taxon>Bacteria</taxon>
        <taxon>Pseudomonadati</taxon>
        <taxon>Bacteroidota</taxon>
        <taxon>Cytophagia</taxon>
        <taxon>Cytophagales</taxon>
        <taxon>Cyclobacteriaceae</taxon>
        <taxon>Algoriphagus</taxon>
    </lineage>
</organism>
<feature type="transmembrane region" description="Helical" evidence="6">
    <location>
        <begin position="229"/>
        <end position="252"/>
    </location>
</feature>
<dbReference type="GO" id="GO:0005886">
    <property type="term" value="C:plasma membrane"/>
    <property type="evidence" value="ECO:0007669"/>
    <property type="project" value="UniProtKB-SubCell"/>
</dbReference>
<dbReference type="Proteomes" id="UP000248882">
    <property type="component" value="Unassembled WGS sequence"/>
</dbReference>
<dbReference type="GO" id="GO:0022857">
    <property type="term" value="F:transmembrane transporter activity"/>
    <property type="evidence" value="ECO:0007669"/>
    <property type="project" value="InterPro"/>
</dbReference>
<evidence type="ECO:0000313" key="7">
    <source>
        <dbReference type="EMBL" id="PZX57949.1"/>
    </source>
</evidence>
<dbReference type="InterPro" id="IPR002293">
    <property type="entry name" value="AA/rel_permease1"/>
</dbReference>
<evidence type="ECO:0000256" key="2">
    <source>
        <dbReference type="ARBA" id="ARBA00022475"/>
    </source>
</evidence>
<dbReference type="PANTHER" id="PTHR42770">
    <property type="entry name" value="AMINO ACID TRANSPORTER-RELATED"/>
    <property type="match status" value="1"/>
</dbReference>
<keyword evidence="5 6" id="KW-0472">Membrane</keyword>
<dbReference type="RefSeq" id="WP_111316250.1">
    <property type="nucleotide sequence ID" value="NZ_QKZT01000001.1"/>
</dbReference>
<dbReference type="AlphaFoldDB" id="A0A2W7RTM7"/>
<reference evidence="7 8" key="1">
    <citation type="submission" date="2018-06" db="EMBL/GenBank/DDBJ databases">
        <title>Genomic Encyclopedia of Archaeal and Bacterial Type Strains, Phase II (KMG-II): from individual species to whole genera.</title>
        <authorList>
            <person name="Goeker M."/>
        </authorList>
    </citation>
    <scope>NUCLEOTIDE SEQUENCE [LARGE SCALE GENOMIC DNA]</scope>
    <source>
        <strain evidence="7 8">DSM 19830</strain>
    </source>
</reference>
<feature type="transmembrane region" description="Helical" evidence="6">
    <location>
        <begin position="347"/>
        <end position="367"/>
    </location>
</feature>
<evidence type="ECO:0000313" key="8">
    <source>
        <dbReference type="Proteomes" id="UP000248882"/>
    </source>
</evidence>
<evidence type="ECO:0000256" key="5">
    <source>
        <dbReference type="ARBA" id="ARBA00023136"/>
    </source>
</evidence>
<proteinExistence type="predicted"/>
<dbReference type="Gene3D" id="1.20.1740.10">
    <property type="entry name" value="Amino acid/polyamine transporter I"/>
    <property type="match status" value="1"/>
</dbReference>
<evidence type="ECO:0000256" key="6">
    <source>
        <dbReference type="SAM" id="Phobius"/>
    </source>
</evidence>
<evidence type="ECO:0000256" key="1">
    <source>
        <dbReference type="ARBA" id="ARBA00004651"/>
    </source>
</evidence>
<name>A0A2W7RTM7_9BACT</name>
<comment type="caution">
    <text evidence="7">The sequence shown here is derived from an EMBL/GenBank/DDBJ whole genome shotgun (WGS) entry which is preliminary data.</text>
</comment>
<dbReference type="PIRSF" id="PIRSF006060">
    <property type="entry name" value="AA_transporter"/>
    <property type="match status" value="1"/>
</dbReference>
<evidence type="ECO:0000256" key="4">
    <source>
        <dbReference type="ARBA" id="ARBA00022989"/>
    </source>
</evidence>
<dbReference type="Pfam" id="PF13520">
    <property type="entry name" value="AA_permease_2"/>
    <property type="match status" value="1"/>
</dbReference>
<sequence length="435" mass="46569">MPTEQSDQVSLKEAISIGIGGMVGGGIFAVLGLAVSLAKGGTPVAFLIAGILALVTSYSYVKLSLAFPDRGGTVKFINEGFGKTIFSGGINNLLWISYIIMLSLYASAFGSYAPNLYELTGSKQLDFHIYASSVVIFATAINYYSIKVVGAIESYAVIIKLIILLGFVGVGAYGLIGNENLAQFSFSNWESPVQLLTGGMVIFVAYEGFELIANAAPDIKDPEKNIPKAYYYSVIFVILLYIIIAIVTVGSLPFGEIAKAEDYVLAEAAKPMLGQIGFTIITIAALISTFSAINASLYGGSRVSFEIAEDDELPHELTSQFWNQPIGLMITAVLTLLITNTLDLESISIAGSIGFLLIFAMVNLVGFKRSADVKSKKSITLIGAILCGVATVVLIIQQFATNMLGVLIALGIISSCFLIEWIYKKTEKYNSKKDS</sequence>
<protein>
    <submittedName>
        <fullName evidence="7">Amino acid transporter</fullName>
    </submittedName>
</protein>
<keyword evidence="8" id="KW-1185">Reference proteome</keyword>
<feature type="transmembrane region" description="Helical" evidence="6">
    <location>
        <begin position="157"/>
        <end position="176"/>
    </location>
</feature>
<dbReference type="InterPro" id="IPR050367">
    <property type="entry name" value="APC_superfamily"/>
</dbReference>